<keyword evidence="1" id="KW-0812">Transmembrane</keyword>
<gene>
    <name evidence="3" type="ORF">FPE_LOCUS34273</name>
</gene>
<reference evidence="3" key="1">
    <citation type="submission" date="2023-05" db="EMBL/GenBank/DDBJ databases">
        <authorList>
            <person name="Huff M."/>
        </authorList>
    </citation>
    <scope>NUCLEOTIDE SEQUENCE</scope>
</reference>
<keyword evidence="1" id="KW-1133">Transmembrane helix</keyword>
<evidence type="ECO:0000256" key="2">
    <source>
        <dbReference type="SAM" id="SignalP"/>
    </source>
</evidence>
<protein>
    <submittedName>
        <fullName evidence="3">Uncharacterized protein</fullName>
    </submittedName>
</protein>
<feature type="transmembrane region" description="Helical" evidence="1">
    <location>
        <begin position="67"/>
        <end position="87"/>
    </location>
</feature>
<dbReference type="AlphaFoldDB" id="A0AAD2AFR9"/>
<sequence length="190" mass="20972">MSRLPRWTFYLWVAMEKLLVLQIGPKKMNKWLVLQIYDGDFFLSGTMELCSVDVGVVAGDGWVCVRAAVVVVVLTVWVVFSVVDGGYGGGGVWVATIMFGRGVDSLGCFFSCGWGLWFWWCLGSGDYVRSGDGSGGSGVVKFSASLPCPLVSHDFRSQEKYWEEKPGQDVPLVKPKFYGGPWRVMRGDMG</sequence>
<evidence type="ECO:0000313" key="4">
    <source>
        <dbReference type="Proteomes" id="UP000834106"/>
    </source>
</evidence>
<feature type="signal peptide" evidence="2">
    <location>
        <begin position="1"/>
        <end position="22"/>
    </location>
</feature>
<keyword evidence="4" id="KW-1185">Reference proteome</keyword>
<dbReference type="EMBL" id="OU503058">
    <property type="protein sequence ID" value="CAI9786843.1"/>
    <property type="molecule type" value="Genomic_DNA"/>
</dbReference>
<keyword evidence="2" id="KW-0732">Signal</keyword>
<keyword evidence="1" id="KW-0472">Membrane</keyword>
<proteinExistence type="predicted"/>
<feature type="transmembrane region" description="Helical" evidence="1">
    <location>
        <begin position="99"/>
        <end position="120"/>
    </location>
</feature>
<feature type="chain" id="PRO_5042227997" evidence="2">
    <location>
        <begin position="23"/>
        <end position="190"/>
    </location>
</feature>
<dbReference type="Proteomes" id="UP000834106">
    <property type="component" value="Chromosome 23"/>
</dbReference>
<evidence type="ECO:0000256" key="1">
    <source>
        <dbReference type="SAM" id="Phobius"/>
    </source>
</evidence>
<organism evidence="3 4">
    <name type="scientific">Fraxinus pennsylvanica</name>
    <dbReference type="NCBI Taxonomy" id="56036"/>
    <lineage>
        <taxon>Eukaryota</taxon>
        <taxon>Viridiplantae</taxon>
        <taxon>Streptophyta</taxon>
        <taxon>Embryophyta</taxon>
        <taxon>Tracheophyta</taxon>
        <taxon>Spermatophyta</taxon>
        <taxon>Magnoliopsida</taxon>
        <taxon>eudicotyledons</taxon>
        <taxon>Gunneridae</taxon>
        <taxon>Pentapetalae</taxon>
        <taxon>asterids</taxon>
        <taxon>lamiids</taxon>
        <taxon>Lamiales</taxon>
        <taxon>Oleaceae</taxon>
        <taxon>Oleeae</taxon>
        <taxon>Fraxinus</taxon>
    </lineage>
</organism>
<accession>A0AAD2AFR9</accession>
<evidence type="ECO:0000313" key="3">
    <source>
        <dbReference type="EMBL" id="CAI9786843.1"/>
    </source>
</evidence>
<name>A0AAD2AFR9_9LAMI</name>